<accession>A0ABV2RC40</accession>
<feature type="binding site" evidence="7">
    <location>
        <position position="146"/>
    </location>
    <ligand>
        <name>Fe cation</name>
        <dbReference type="ChEBI" id="CHEBI:24875"/>
    </ligand>
</feature>
<comment type="cofactor">
    <cofactor evidence="7">
        <name>Fe(2+)</name>
        <dbReference type="ChEBI" id="CHEBI:29033"/>
    </cofactor>
    <text evidence="7">Binds 1 Fe(2+) ion per subunit.</text>
</comment>
<comment type="caution">
    <text evidence="10">The sequence shown here is derived from an EMBL/GenBank/DDBJ whole genome shotgun (WGS) entry which is preliminary data.</text>
</comment>
<organism evidence="10 11">
    <name type="scientific">Brevundimonas faecalis</name>
    <dbReference type="NCBI Taxonomy" id="947378"/>
    <lineage>
        <taxon>Bacteria</taxon>
        <taxon>Pseudomonadati</taxon>
        <taxon>Pseudomonadota</taxon>
        <taxon>Alphaproteobacteria</taxon>
        <taxon>Caulobacterales</taxon>
        <taxon>Caulobacteraceae</taxon>
        <taxon>Brevundimonas</taxon>
    </lineage>
</organism>
<feature type="compositionally biased region" description="Basic residues" evidence="8">
    <location>
        <begin position="404"/>
        <end position="413"/>
    </location>
</feature>
<dbReference type="InterPro" id="IPR000905">
    <property type="entry name" value="Gcp-like_dom"/>
</dbReference>
<dbReference type="HAMAP" id="MF_01445">
    <property type="entry name" value="TsaD"/>
    <property type="match status" value="1"/>
</dbReference>
<dbReference type="NCBIfam" id="TIGR03723">
    <property type="entry name" value="T6A_TsaD_YgjD"/>
    <property type="match status" value="1"/>
</dbReference>
<proteinExistence type="inferred from homology"/>
<dbReference type="SUPFAM" id="SSF53067">
    <property type="entry name" value="Actin-like ATPase domain"/>
    <property type="match status" value="2"/>
</dbReference>
<evidence type="ECO:0000256" key="6">
    <source>
        <dbReference type="ARBA" id="ARBA00048117"/>
    </source>
</evidence>
<gene>
    <name evidence="7" type="primary">tsaD</name>
    <name evidence="10" type="ORF">ABIE19_002076</name>
</gene>
<dbReference type="GO" id="GO:0061711">
    <property type="term" value="F:tRNA N(6)-L-threonylcarbamoyladenine synthase activity"/>
    <property type="evidence" value="ECO:0007669"/>
    <property type="project" value="UniProtKB-EC"/>
</dbReference>
<evidence type="ECO:0000313" key="10">
    <source>
        <dbReference type="EMBL" id="MET4684146.1"/>
    </source>
</evidence>
<sequence>MNTGADYSSGTTGATKPASGPAGTEGRAPGAVLTVLGLETSCDETAASVVRLSAAGAEVLSSVIHSQIDEHAAYGGVVPEIAARSHVEMIDGVARRAMSEAGIDYAALDGVAATAGPGLVGGVMVGLSYGKAVALARDLPLIAVNHLEGHAVSARLGAETTYPFLLLLVSGGHCQLLEVRGIGDMSRLGTTIDDAAGEAFDKIAKAMGLGYPGGPALERLAEKGDGSRFDLPRALLGRKDCDFSFSGLKTAASRLAQTCETDQDRADLADAVQKAIARQLAERTERAMIAYVEQHPELEQAEGALKQPSAAREAIGPKSKALHFVVAGGVAANKTIRRTLEDLATKHGFGFLAPPLIYCTDNAAMIALAGAERLEKGLTSDIDVAARPRWPLDEARANADPVHKKTGRKGAKA</sequence>
<comment type="subcellular location">
    <subcellularLocation>
        <location evidence="7">Cytoplasm</location>
    </subcellularLocation>
</comment>
<name>A0ABV2RC40_9CAUL</name>
<feature type="binding site" evidence="7">
    <location>
        <position position="150"/>
    </location>
    <ligand>
        <name>Fe cation</name>
        <dbReference type="ChEBI" id="CHEBI:24875"/>
    </ligand>
</feature>
<keyword evidence="2 7" id="KW-0819">tRNA processing</keyword>
<dbReference type="CDD" id="cd24133">
    <property type="entry name" value="ASKHA_NBD_TsaD_bac"/>
    <property type="match status" value="1"/>
</dbReference>
<feature type="compositionally biased region" description="Polar residues" evidence="8">
    <location>
        <begin position="1"/>
        <end position="14"/>
    </location>
</feature>
<dbReference type="RefSeq" id="WP_354089102.1">
    <property type="nucleotide sequence ID" value="NZ_JBEPTF010000002.1"/>
</dbReference>
<evidence type="ECO:0000256" key="8">
    <source>
        <dbReference type="SAM" id="MobiDB-lite"/>
    </source>
</evidence>
<dbReference type="NCBIfam" id="TIGR00329">
    <property type="entry name" value="gcp_kae1"/>
    <property type="match status" value="1"/>
</dbReference>
<comment type="catalytic activity">
    <reaction evidence="6 7">
        <text>L-threonylcarbamoyladenylate + adenosine(37) in tRNA = N(6)-L-threonylcarbamoyladenosine(37) in tRNA + AMP + H(+)</text>
        <dbReference type="Rhea" id="RHEA:37059"/>
        <dbReference type="Rhea" id="RHEA-COMP:10162"/>
        <dbReference type="Rhea" id="RHEA-COMP:10163"/>
        <dbReference type="ChEBI" id="CHEBI:15378"/>
        <dbReference type="ChEBI" id="CHEBI:73682"/>
        <dbReference type="ChEBI" id="CHEBI:74411"/>
        <dbReference type="ChEBI" id="CHEBI:74418"/>
        <dbReference type="ChEBI" id="CHEBI:456215"/>
        <dbReference type="EC" id="2.3.1.234"/>
    </reaction>
</comment>
<dbReference type="InterPro" id="IPR022450">
    <property type="entry name" value="TsaD"/>
</dbReference>
<keyword evidence="1 7" id="KW-0808">Transferase</keyword>
<keyword evidence="7" id="KW-0963">Cytoplasm</keyword>
<dbReference type="InterPro" id="IPR017861">
    <property type="entry name" value="KAE1/TsaD"/>
</dbReference>
<keyword evidence="4 7" id="KW-0408">Iron</keyword>
<dbReference type="InterPro" id="IPR043129">
    <property type="entry name" value="ATPase_NBD"/>
</dbReference>
<evidence type="ECO:0000256" key="5">
    <source>
        <dbReference type="ARBA" id="ARBA00023315"/>
    </source>
</evidence>
<evidence type="ECO:0000256" key="4">
    <source>
        <dbReference type="ARBA" id="ARBA00023004"/>
    </source>
</evidence>
<evidence type="ECO:0000313" key="11">
    <source>
        <dbReference type="Proteomes" id="UP001549313"/>
    </source>
</evidence>
<feature type="region of interest" description="Disordered" evidence="8">
    <location>
        <begin position="1"/>
        <end position="26"/>
    </location>
</feature>
<dbReference type="PANTHER" id="PTHR11735:SF6">
    <property type="entry name" value="TRNA N6-ADENOSINE THREONYLCARBAMOYLTRANSFERASE, MITOCHONDRIAL"/>
    <property type="match status" value="1"/>
</dbReference>
<feature type="region of interest" description="Disordered" evidence="8">
    <location>
        <begin position="394"/>
        <end position="413"/>
    </location>
</feature>
<keyword evidence="3 7" id="KW-0479">Metal-binding</keyword>
<feature type="domain" description="Gcp-like" evidence="9">
    <location>
        <begin position="58"/>
        <end position="367"/>
    </location>
</feature>
<dbReference type="PANTHER" id="PTHR11735">
    <property type="entry name" value="TRNA N6-ADENOSINE THREONYLCARBAMOYLTRANSFERASE"/>
    <property type="match status" value="1"/>
</dbReference>
<dbReference type="Proteomes" id="UP001549313">
    <property type="component" value="Unassembled WGS sequence"/>
</dbReference>
<feature type="binding site" evidence="7">
    <location>
        <position position="214"/>
    </location>
    <ligand>
        <name>substrate</name>
    </ligand>
</feature>
<evidence type="ECO:0000259" key="9">
    <source>
        <dbReference type="Pfam" id="PF00814"/>
    </source>
</evidence>
<feature type="binding site" evidence="7">
    <location>
        <position position="361"/>
    </location>
    <ligand>
        <name>Fe cation</name>
        <dbReference type="ChEBI" id="CHEBI:24875"/>
    </ligand>
</feature>
<evidence type="ECO:0000256" key="3">
    <source>
        <dbReference type="ARBA" id="ARBA00022723"/>
    </source>
</evidence>
<evidence type="ECO:0000256" key="2">
    <source>
        <dbReference type="ARBA" id="ARBA00022694"/>
    </source>
</evidence>
<comment type="function">
    <text evidence="7">Required for the formation of a threonylcarbamoyl group on adenosine at position 37 (t(6)A37) in tRNAs that read codons beginning with adenine. Is involved in the transfer of the threonylcarbamoyl moiety of threonylcarbamoyl-AMP (TC-AMP) to the N6 group of A37, together with TsaE and TsaB. TsaD likely plays a direct catalytic role in this reaction.</text>
</comment>
<keyword evidence="5 7" id="KW-0012">Acyltransferase</keyword>
<feature type="binding site" evidence="7">
    <location>
        <begin position="168"/>
        <end position="172"/>
    </location>
    <ligand>
        <name>substrate</name>
    </ligand>
</feature>
<feature type="compositionally biased region" description="Basic and acidic residues" evidence="8">
    <location>
        <begin position="394"/>
        <end position="403"/>
    </location>
</feature>
<reference evidence="10 11" key="1">
    <citation type="submission" date="2024-06" db="EMBL/GenBank/DDBJ databases">
        <title>Sorghum-associated microbial communities from plants grown in Nebraska, USA.</title>
        <authorList>
            <person name="Schachtman D."/>
        </authorList>
    </citation>
    <scope>NUCLEOTIDE SEQUENCE [LARGE SCALE GENOMIC DNA]</scope>
    <source>
        <strain evidence="10 11">2814</strain>
    </source>
</reference>
<protein>
    <recommendedName>
        <fullName evidence="7">tRNA N6-adenosine threonylcarbamoyltransferase</fullName>
        <ecNumber evidence="7">2.3.1.234</ecNumber>
    </recommendedName>
    <alternativeName>
        <fullName evidence="7">N6-L-threonylcarbamoyladenine synthase</fullName>
        <shortName evidence="7">t(6)A synthase</shortName>
    </alternativeName>
    <alternativeName>
        <fullName evidence="7">t(6)A37 threonylcarbamoyladenosine biosynthesis protein TsaD</fullName>
    </alternativeName>
    <alternativeName>
        <fullName evidence="7">tRNA threonylcarbamoyladenosine biosynthesis protein TsaD</fullName>
    </alternativeName>
</protein>
<dbReference type="EC" id="2.3.1.234" evidence="7"/>
<comment type="similarity">
    <text evidence="7">Belongs to the KAE1 / TsaD family.</text>
</comment>
<evidence type="ECO:0000256" key="1">
    <source>
        <dbReference type="ARBA" id="ARBA00022679"/>
    </source>
</evidence>
<dbReference type="Pfam" id="PF00814">
    <property type="entry name" value="TsaD"/>
    <property type="match status" value="1"/>
</dbReference>
<dbReference type="Gene3D" id="3.30.420.40">
    <property type="match status" value="2"/>
</dbReference>
<dbReference type="EMBL" id="JBEPTF010000002">
    <property type="protein sequence ID" value="MET4684146.1"/>
    <property type="molecule type" value="Genomic_DNA"/>
</dbReference>
<evidence type="ECO:0000256" key="7">
    <source>
        <dbReference type="HAMAP-Rule" id="MF_01445"/>
    </source>
</evidence>
<feature type="binding site" evidence="7">
    <location>
        <position position="201"/>
    </location>
    <ligand>
        <name>substrate</name>
    </ligand>
</feature>
<feature type="binding site" evidence="7">
    <location>
        <position position="218"/>
    </location>
    <ligand>
        <name>substrate</name>
    </ligand>
</feature>
<dbReference type="PRINTS" id="PR00789">
    <property type="entry name" value="OSIALOPTASE"/>
</dbReference>
<feature type="binding site" evidence="7">
    <location>
        <position position="333"/>
    </location>
    <ligand>
        <name>substrate</name>
    </ligand>
</feature>
<keyword evidence="11" id="KW-1185">Reference proteome</keyword>